<keyword evidence="2" id="KW-1185">Reference proteome</keyword>
<dbReference type="AlphaFoldDB" id="A0A9Y2KYF9"/>
<protein>
    <recommendedName>
        <fullName evidence="3">Replication initiation factor domain-containing protein</fullName>
    </recommendedName>
</protein>
<evidence type="ECO:0000313" key="1">
    <source>
        <dbReference type="EMBL" id="WIY24336.1"/>
    </source>
</evidence>
<proteinExistence type="predicted"/>
<gene>
    <name evidence="1" type="ORF">QPJ95_17300</name>
</gene>
<evidence type="ECO:0008006" key="3">
    <source>
        <dbReference type="Google" id="ProtNLM"/>
    </source>
</evidence>
<evidence type="ECO:0000313" key="2">
    <source>
        <dbReference type="Proteomes" id="UP001238334"/>
    </source>
</evidence>
<organism evidence="1 2">
    <name type="scientific">Parasedimentitalea psychrophila</name>
    <dbReference type="NCBI Taxonomy" id="2997337"/>
    <lineage>
        <taxon>Bacteria</taxon>
        <taxon>Pseudomonadati</taxon>
        <taxon>Pseudomonadota</taxon>
        <taxon>Alphaproteobacteria</taxon>
        <taxon>Rhodobacterales</taxon>
        <taxon>Paracoccaceae</taxon>
        <taxon>Parasedimentitalea</taxon>
    </lineage>
</organism>
<reference evidence="1 2" key="1">
    <citation type="submission" date="2023-06" db="EMBL/GenBank/DDBJ databases">
        <title>Parasedimentitalea psychrophila sp. nov., a psychrophilic bacterium isolated from deep-sea sediment.</title>
        <authorList>
            <person name="Li A."/>
        </authorList>
    </citation>
    <scope>NUCLEOTIDE SEQUENCE [LARGE SCALE GENOMIC DNA]</scope>
    <source>
        <strain evidence="1 2">QS115</strain>
    </source>
</reference>
<sequence length="382" mass="42708">MNVEILHSGFDGLKFTLQTDIPPELRAKLASAKEHAKQTYSDCLVDFGSVTLSVTNKGARGFTAHTGDHGAYWLFQDPEDRIANNPGITVDFRAFGLATGGLEGAERHFRDCMDAFGINYAETQLRIARADFAVDFLAPWFEPDRDALVVPPGTNVTEYAGVDETTTNAIGARVNGLRAGALGNRQLGIYDKRAEVIQTNKMGWLTIWNAALVAKGKPPLDLRDRDRSQVWRFEMRLGSKQLRNRFEMRNWQDVRDVIGDAFTDALGRIRYTIPTTDRNRARWPVHGLWQQFEAVIGSDLLQNCAGVLPSDVIEANRNAKMRELDAQLVGLFITRAAISDVSSDGFDDFMETHPEALMRLAKEHPVPVGDRIGKARSRYRLT</sequence>
<accession>A0A9Y2KYF9</accession>
<dbReference type="EMBL" id="CP127247">
    <property type="protein sequence ID" value="WIY24336.1"/>
    <property type="molecule type" value="Genomic_DNA"/>
</dbReference>
<dbReference type="KEGG" id="ppso:QPJ95_17300"/>
<dbReference type="RefSeq" id="WP_286018153.1">
    <property type="nucleotide sequence ID" value="NZ_CP127247.1"/>
</dbReference>
<dbReference type="Proteomes" id="UP001238334">
    <property type="component" value="Chromosome"/>
</dbReference>
<name>A0A9Y2KYF9_9RHOB</name>